<evidence type="ECO:0000256" key="3">
    <source>
        <dbReference type="ARBA" id="ARBA00023204"/>
    </source>
</evidence>
<dbReference type="GO" id="GO:0006285">
    <property type="term" value="P:base-excision repair, AP site formation"/>
    <property type="evidence" value="ECO:0000318"/>
    <property type="project" value="GO_Central"/>
</dbReference>
<dbReference type="SUPFAM" id="SSF48150">
    <property type="entry name" value="DNA-glycosylase"/>
    <property type="match status" value="1"/>
</dbReference>
<reference evidence="6" key="3">
    <citation type="submission" date="2020-12" db="UniProtKB">
        <authorList>
            <consortium name="EnsemblPlants"/>
        </authorList>
    </citation>
    <scope>IDENTIFICATION</scope>
</reference>
<keyword evidence="3" id="KW-0234">DNA repair</keyword>
<dbReference type="RefSeq" id="XP_073395849.1">
    <property type="nucleotide sequence ID" value="XM_073539748.1"/>
</dbReference>
<proteinExistence type="inferred from homology"/>
<dbReference type="STRING" id="3218.A0A2K1J6Q8"/>
<organism evidence="5">
    <name type="scientific">Physcomitrium patens</name>
    <name type="common">Spreading-leaved earth moss</name>
    <name type="synonym">Physcomitrella patens</name>
    <dbReference type="NCBI Taxonomy" id="3218"/>
    <lineage>
        <taxon>Eukaryota</taxon>
        <taxon>Viridiplantae</taxon>
        <taxon>Streptophyta</taxon>
        <taxon>Embryophyta</taxon>
        <taxon>Bryophyta</taxon>
        <taxon>Bryophytina</taxon>
        <taxon>Bryopsida</taxon>
        <taxon>Funariidae</taxon>
        <taxon>Funariales</taxon>
        <taxon>Funariaceae</taxon>
        <taxon>Physcomitrium</taxon>
    </lineage>
</organism>
<dbReference type="GO" id="GO:0005634">
    <property type="term" value="C:nucleus"/>
    <property type="evidence" value="ECO:0000318"/>
    <property type="project" value="GO_Central"/>
</dbReference>
<dbReference type="PANTHER" id="PTHR43003">
    <property type="entry name" value="DNA-3-METHYLADENINE GLYCOSYLASE"/>
    <property type="match status" value="1"/>
</dbReference>
<dbReference type="PANTHER" id="PTHR43003:SF5">
    <property type="entry name" value="DNA-3-METHYLADENINE GLYCOSYLASE"/>
    <property type="match status" value="1"/>
</dbReference>
<dbReference type="OrthoDB" id="415889at2759"/>
<dbReference type="Gramene" id="Pp3c16_1250V3.2">
    <property type="protein sequence ID" value="Pp3c16_1250V3.2"/>
    <property type="gene ID" value="Pp3c16_1250"/>
</dbReference>
<evidence type="ECO:0000256" key="2">
    <source>
        <dbReference type="ARBA" id="ARBA00022763"/>
    </source>
</evidence>
<dbReference type="EnsemblPlants" id="Pp3c16_1250V3.2">
    <property type="protein sequence ID" value="Pp3c16_1250V3.2"/>
    <property type="gene ID" value="Pp3c16_1250"/>
</dbReference>
<dbReference type="Gene3D" id="1.10.340.30">
    <property type="entry name" value="Hypothetical protein, domain 2"/>
    <property type="match status" value="1"/>
</dbReference>
<gene>
    <name evidence="6" type="primary">LOC112293598</name>
    <name evidence="5" type="ORF">PHYPA_020305</name>
</gene>
<dbReference type="Gramene" id="Pp3c16_1250V3.1">
    <property type="protein sequence ID" value="Pp3c16_1250V3.1"/>
    <property type="gene ID" value="Pp3c16_1250"/>
</dbReference>
<keyword evidence="7" id="KW-1185">Reference proteome</keyword>
<dbReference type="FunFam" id="1.10.340.30:FF:000004">
    <property type="entry name" value="DNA-3-methyladenine glycosylase II"/>
    <property type="match status" value="1"/>
</dbReference>
<dbReference type="AlphaFoldDB" id="A0A2K1J6Q8"/>
<dbReference type="Pfam" id="PF00730">
    <property type="entry name" value="HhH-GPD"/>
    <property type="match status" value="1"/>
</dbReference>
<keyword evidence="2" id="KW-0227">DNA damage</keyword>
<evidence type="ECO:0000313" key="6">
    <source>
        <dbReference type="EnsemblPlants" id="Pp3c16_1250V3.1"/>
    </source>
</evidence>
<evidence type="ECO:0000256" key="1">
    <source>
        <dbReference type="ARBA" id="ARBA00010817"/>
    </source>
</evidence>
<dbReference type="Proteomes" id="UP000006727">
    <property type="component" value="Chromosome 16"/>
</dbReference>
<dbReference type="EnsemblPlants" id="Pp3c16_1250V3.1">
    <property type="protein sequence ID" value="Pp3c16_1250V3.1"/>
    <property type="gene ID" value="Pp3c16_1250"/>
</dbReference>
<dbReference type="InterPro" id="IPR051912">
    <property type="entry name" value="Alkylbase_DNA_Glycosylase/TA"/>
</dbReference>
<feature type="domain" description="HhH-GPD" evidence="4">
    <location>
        <begin position="195"/>
        <end position="350"/>
    </location>
</feature>
<dbReference type="GO" id="GO:0006307">
    <property type="term" value="P:DNA alkylation repair"/>
    <property type="evidence" value="ECO:0000318"/>
    <property type="project" value="GO_Central"/>
</dbReference>
<sequence length="356" mass="38427">MTSLKPAMKLTSALSGEAVGRVVRSQNSKELQQSVKLVDSKITFKVKKGAKEGKEKGKLTGKSKAAAVLAVIESVLDGGGAAVAEQGKRSRKKTQKAAVVSEATSASLDTELTATTSERTEFPSLVSDAVRKATISISERESWNISLSTAEVVAEATKHLIAADAKLGDVIGAHGACPMWEQEGTCFTALARSIVYQQISGKAACAIYCRLISICGGLESVTPPVIAALTVEELRAVGISGRKGLYLHDLAEKFTSGLLSEAKLIIMNEDDLVKALTAVKGIGVWSAHMFMIFYLRKPDVLPVGDLAIRKAFQKLYHLNQLPSPAEMQELAFPWRPYRTLASWYLWRMTDNMLPDA</sequence>
<dbReference type="GO" id="GO:0008725">
    <property type="term" value="F:DNA-3-methyladenine glycosylase activity"/>
    <property type="evidence" value="ECO:0000318"/>
    <property type="project" value="GO_Central"/>
</dbReference>
<evidence type="ECO:0000313" key="5">
    <source>
        <dbReference type="EMBL" id="PNR37198.1"/>
    </source>
</evidence>
<dbReference type="Gene3D" id="1.10.1670.40">
    <property type="match status" value="1"/>
</dbReference>
<dbReference type="CDD" id="cd00056">
    <property type="entry name" value="ENDO3c"/>
    <property type="match status" value="1"/>
</dbReference>
<accession>A0A2K1J6Q8</accession>
<dbReference type="GeneID" id="112293598"/>
<protein>
    <recommendedName>
        <fullName evidence="4">HhH-GPD domain-containing protein</fullName>
    </recommendedName>
</protein>
<dbReference type="InterPro" id="IPR003265">
    <property type="entry name" value="HhH-GPD_domain"/>
</dbReference>
<reference evidence="5 7" key="2">
    <citation type="journal article" date="2018" name="Plant J.">
        <title>The Physcomitrella patens chromosome-scale assembly reveals moss genome structure and evolution.</title>
        <authorList>
            <person name="Lang D."/>
            <person name="Ullrich K.K."/>
            <person name="Murat F."/>
            <person name="Fuchs J."/>
            <person name="Jenkins J."/>
            <person name="Haas F.B."/>
            <person name="Piednoel M."/>
            <person name="Gundlach H."/>
            <person name="Van Bel M."/>
            <person name="Meyberg R."/>
            <person name="Vives C."/>
            <person name="Morata J."/>
            <person name="Symeonidi A."/>
            <person name="Hiss M."/>
            <person name="Muchero W."/>
            <person name="Kamisugi Y."/>
            <person name="Saleh O."/>
            <person name="Blanc G."/>
            <person name="Decker E.L."/>
            <person name="van Gessel N."/>
            <person name="Grimwood J."/>
            <person name="Hayes R.D."/>
            <person name="Graham S.W."/>
            <person name="Gunter L.E."/>
            <person name="McDaniel S.F."/>
            <person name="Hoernstein S.N.W."/>
            <person name="Larsson A."/>
            <person name="Li F.W."/>
            <person name="Perroud P.F."/>
            <person name="Phillips J."/>
            <person name="Ranjan P."/>
            <person name="Rokshar D.S."/>
            <person name="Rothfels C.J."/>
            <person name="Schneider L."/>
            <person name="Shu S."/>
            <person name="Stevenson D.W."/>
            <person name="Thummler F."/>
            <person name="Tillich M."/>
            <person name="Villarreal Aguilar J.C."/>
            <person name="Widiez T."/>
            <person name="Wong G.K."/>
            <person name="Wymore A."/>
            <person name="Zhang Y."/>
            <person name="Zimmer A.D."/>
            <person name="Quatrano R.S."/>
            <person name="Mayer K.F.X."/>
            <person name="Goodstein D."/>
            <person name="Casacuberta J.M."/>
            <person name="Vandepoele K."/>
            <person name="Reski R."/>
            <person name="Cuming A.C."/>
            <person name="Tuskan G.A."/>
            <person name="Maumus F."/>
            <person name="Salse J."/>
            <person name="Schmutz J."/>
            <person name="Rensing S.A."/>
        </authorList>
    </citation>
    <scope>NUCLEOTIDE SEQUENCE [LARGE SCALE GENOMIC DNA]</scope>
    <source>
        <strain evidence="6 7">cv. Gransden 2004</strain>
    </source>
</reference>
<dbReference type="GO" id="GO:0032131">
    <property type="term" value="F:alkylated DNA binding"/>
    <property type="evidence" value="ECO:0000318"/>
    <property type="project" value="GO_Central"/>
</dbReference>
<reference evidence="5 7" key="1">
    <citation type="journal article" date="2008" name="Science">
        <title>The Physcomitrella genome reveals evolutionary insights into the conquest of land by plants.</title>
        <authorList>
            <person name="Rensing S."/>
            <person name="Lang D."/>
            <person name="Zimmer A."/>
            <person name="Terry A."/>
            <person name="Salamov A."/>
            <person name="Shapiro H."/>
            <person name="Nishiyama T."/>
            <person name="Perroud P.-F."/>
            <person name="Lindquist E."/>
            <person name="Kamisugi Y."/>
            <person name="Tanahashi T."/>
            <person name="Sakakibara K."/>
            <person name="Fujita T."/>
            <person name="Oishi K."/>
            <person name="Shin-I T."/>
            <person name="Kuroki Y."/>
            <person name="Toyoda A."/>
            <person name="Suzuki Y."/>
            <person name="Hashimoto A."/>
            <person name="Yamaguchi K."/>
            <person name="Sugano A."/>
            <person name="Kohara Y."/>
            <person name="Fujiyama A."/>
            <person name="Anterola A."/>
            <person name="Aoki S."/>
            <person name="Ashton N."/>
            <person name="Barbazuk W.B."/>
            <person name="Barker E."/>
            <person name="Bennetzen J."/>
            <person name="Bezanilla M."/>
            <person name="Blankenship R."/>
            <person name="Cho S.H."/>
            <person name="Dutcher S."/>
            <person name="Estelle M."/>
            <person name="Fawcett J.A."/>
            <person name="Gundlach H."/>
            <person name="Hanada K."/>
            <person name="Heyl A."/>
            <person name="Hicks K.A."/>
            <person name="Hugh J."/>
            <person name="Lohr M."/>
            <person name="Mayer K."/>
            <person name="Melkozernov A."/>
            <person name="Murata T."/>
            <person name="Nelson D."/>
            <person name="Pils B."/>
            <person name="Prigge M."/>
            <person name="Reiss B."/>
            <person name="Renner T."/>
            <person name="Rombauts S."/>
            <person name="Rushton P."/>
            <person name="Sanderfoot A."/>
            <person name="Schween G."/>
            <person name="Shiu S.-H."/>
            <person name="Stueber K."/>
            <person name="Theodoulou F.L."/>
            <person name="Tu H."/>
            <person name="Van de Peer Y."/>
            <person name="Verrier P.J."/>
            <person name="Waters E."/>
            <person name="Wood A."/>
            <person name="Yang L."/>
            <person name="Cove D."/>
            <person name="Cuming A."/>
            <person name="Hasebe M."/>
            <person name="Lucas S."/>
            <person name="Mishler D.B."/>
            <person name="Reski R."/>
            <person name="Grigoriev I."/>
            <person name="Quatrano R.S."/>
            <person name="Boore J.L."/>
        </authorList>
    </citation>
    <scope>NUCLEOTIDE SEQUENCE [LARGE SCALE GENOMIC DNA]</scope>
    <source>
        <strain evidence="6 7">cv. Gransden 2004</strain>
    </source>
</reference>
<name>A0A2K1J6Q8_PHYPA</name>
<comment type="similarity">
    <text evidence="1">Belongs to the alkylbase DNA glycosidase AlkA family.</text>
</comment>
<dbReference type="SMART" id="SM00478">
    <property type="entry name" value="ENDO3c"/>
    <property type="match status" value="1"/>
</dbReference>
<dbReference type="EMBL" id="ABEU02000016">
    <property type="protein sequence ID" value="PNR37198.1"/>
    <property type="molecule type" value="Genomic_DNA"/>
</dbReference>
<evidence type="ECO:0000259" key="4">
    <source>
        <dbReference type="SMART" id="SM00478"/>
    </source>
</evidence>
<dbReference type="InterPro" id="IPR011257">
    <property type="entry name" value="DNA_glycosylase"/>
</dbReference>
<evidence type="ECO:0000313" key="7">
    <source>
        <dbReference type="Proteomes" id="UP000006727"/>
    </source>
</evidence>
<dbReference type="PaxDb" id="3218-PP1S144_115V6.1"/>
<dbReference type="GO" id="GO:0043916">
    <property type="term" value="F:DNA-7-methylguanine glycosylase activity"/>
    <property type="evidence" value="ECO:0000318"/>
    <property type="project" value="GO_Central"/>
</dbReference>